<feature type="domain" description="C2H2-type" evidence="11">
    <location>
        <begin position="500"/>
        <end position="527"/>
    </location>
</feature>
<dbReference type="FunFam" id="3.30.160.60:FF:000250">
    <property type="entry name" value="zinc finger protein 197 isoform X1"/>
    <property type="match status" value="1"/>
</dbReference>
<dbReference type="Ensembl" id="ENSLLET00000048392.1">
    <property type="protein sequence ID" value="ENSLLEP00000046551.1"/>
    <property type="gene ID" value="ENSLLEG00000029503.1"/>
</dbReference>
<dbReference type="SUPFAM" id="SSF57667">
    <property type="entry name" value="beta-beta-alpha zinc fingers"/>
    <property type="match status" value="3"/>
</dbReference>
<dbReference type="FunFam" id="3.30.160.60:FF:001465">
    <property type="entry name" value="Zinc finger protein 560"/>
    <property type="match status" value="1"/>
</dbReference>
<dbReference type="GO" id="GO:0005634">
    <property type="term" value="C:nucleus"/>
    <property type="evidence" value="ECO:0007669"/>
    <property type="project" value="UniProtKB-SubCell"/>
</dbReference>
<evidence type="ECO:0000256" key="4">
    <source>
        <dbReference type="ARBA" id="ARBA00022737"/>
    </source>
</evidence>
<keyword evidence="4" id="KW-0677">Repeat</keyword>
<feature type="compositionally biased region" description="Basic and acidic residues" evidence="10">
    <location>
        <begin position="325"/>
        <end position="335"/>
    </location>
</feature>
<evidence type="ECO:0000256" key="5">
    <source>
        <dbReference type="ARBA" id="ARBA00022771"/>
    </source>
</evidence>
<evidence type="ECO:0000313" key="13">
    <source>
        <dbReference type="Proteomes" id="UP000694569"/>
    </source>
</evidence>
<keyword evidence="6" id="KW-0862">Zinc</keyword>
<dbReference type="InterPro" id="IPR013087">
    <property type="entry name" value="Znf_C2H2_type"/>
</dbReference>
<dbReference type="PROSITE" id="PS00028">
    <property type="entry name" value="ZINC_FINGER_C2H2_1"/>
    <property type="match status" value="5"/>
</dbReference>
<feature type="region of interest" description="Disordered" evidence="10">
    <location>
        <begin position="121"/>
        <end position="169"/>
    </location>
</feature>
<reference evidence="12" key="1">
    <citation type="submission" date="2025-08" db="UniProtKB">
        <authorList>
            <consortium name="Ensembl"/>
        </authorList>
    </citation>
    <scope>IDENTIFICATION</scope>
</reference>
<evidence type="ECO:0000256" key="3">
    <source>
        <dbReference type="ARBA" id="ARBA00022723"/>
    </source>
</evidence>
<evidence type="ECO:0000256" key="6">
    <source>
        <dbReference type="ARBA" id="ARBA00022833"/>
    </source>
</evidence>
<protein>
    <recommendedName>
        <fullName evidence="11">C2H2-type domain-containing protein</fullName>
    </recommendedName>
</protein>
<evidence type="ECO:0000256" key="1">
    <source>
        <dbReference type="ARBA" id="ARBA00003767"/>
    </source>
</evidence>
<feature type="domain" description="C2H2-type" evidence="11">
    <location>
        <begin position="472"/>
        <end position="499"/>
    </location>
</feature>
<feature type="domain" description="C2H2-type" evidence="11">
    <location>
        <begin position="583"/>
        <end position="605"/>
    </location>
</feature>
<evidence type="ECO:0000259" key="11">
    <source>
        <dbReference type="PROSITE" id="PS50157"/>
    </source>
</evidence>
<dbReference type="InterPro" id="IPR036236">
    <property type="entry name" value="Znf_C2H2_sf"/>
</dbReference>
<dbReference type="FunFam" id="3.30.160.60:FF:002343">
    <property type="entry name" value="Zinc finger protein 33A"/>
    <property type="match status" value="1"/>
</dbReference>
<organism evidence="12 13">
    <name type="scientific">Leptobrachium leishanense</name>
    <name type="common">Leishan spiny toad</name>
    <dbReference type="NCBI Taxonomy" id="445787"/>
    <lineage>
        <taxon>Eukaryota</taxon>
        <taxon>Metazoa</taxon>
        <taxon>Chordata</taxon>
        <taxon>Craniata</taxon>
        <taxon>Vertebrata</taxon>
        <taxon>Euteleostomi</taxon>
        <taxon>Amphibia</taxon>
        <taxon>Batrachia</taxon>
        <taxon>Anura</taxon>
        <taxon>Pelobatoidea</taxon>
        <taxon>Megophryidae</taxon>
        <taxon>Leptobrachium</taxon>
    </lineage>
</organism>
<evidence type="ECO:0000256" key="7">
    <source>
        <dbReference type="ARBA" id="ARBA00023125"/>
    </source>
</evidence>
<dbReference type="Gene3D" id="3.30.160.60">
    <property type="entry name" value="Classic Zinc Finger"/>
    <property type="match status" value="5"/>
</dbReference>
<dbReference type="SMART" id="SM00355">
    <property type="entry name" value="ZnF_C2H2"/>
    <property type="match status" value="6"/>
</dbReference>
<keyword evidence="8" id="KW-0539">Nucleus</keyword>
<feature type="domain" description="C2H2-type" evidence="11">
    <location>
        <begin position="528"/>
        <end position="555"/>
    </location>
</feature>
<evidence type="ECO:0000313" key="12">
    <source>
        <dbReference type="Ensembl" id="ENSLLEP00000046551.1"/>
    </source>
</evidence>
<dbReference type="PANTHER" id="PTHR24381:SF436">
    <property type="entry name" value="ZINC FINGER PROTEIN 768"/>
    <property type="match status" value="1"/>
</dbReference>
<dbReference type="PROSITE" id="PS50157">
    <property type="entry name" value="ZINC_FINGER_C2H2_2"/>
    <property type="match status" value="5"/>
</dbReference>
<dbReference type="GO" id="GO:0000981">
    <property type="term" value="F:DNA-binding transcription factor activity, RNA polymerase II-specific"/>
    <property type="evidence" value="ECO:0007669"/>
    <property type="project" value="TreeGrafter"/>
</dbReference>
<dbReference type="OrthoDB" id="654211at2759"/>
<keyword evidence="13" id="KW-1185">Reference proteome</keyword>
<dbReference type="GO" id="GO:0000122">
    <property type="term" value="P:negative regulation of transcription by RNA polymerase II"/>
    <property type="evidence" value="ECO:0007669"/>
    <property type="project" value="UniProtKB-ARBA"/>
</dbReference>
<dbReference type="PANTHER" id="PTHR24381">
    <property type="entry name" value="ZINC FINGER PROTEIN"/>
    <property type="match status" value="1"/>
</dbReference>
<evidence type="ECO:0000256" key="8">
    <source>
        <dbReference type="ARBA" id="ARBA00023242"/>
    </source>
</evidence>
<proteinExistence type="predicted"/>
<dbReference type="GeneTree" id="ENSGT01150000286958"/>
<comment type="function">
    <text evidence="1">May be involved in transcriptional regulation.</text>
</comment>
<sequence length="614" mass="68983">MRNARGSGRPERILDLTLEVNYLLTGKDYMFVKRPVESVLQSGSPHVSQGQHTEPLPHLTANEKNDDLKILELSNKIIHLLTGMVWEHLKGPKDTFEDMIMESNQHLVSRGGHVTRCEVDGQRTHVPSPNCLVNRDINSTNQDRTSSFKNDSKEKPHKPSPDSALCRQGNLSDTEVCTPLEQTRTENTFVLNGEEFGSWKKQALMSPPTGNVQTHNLSNTASQEKGHLTSMDMYPLTGRTHTEHPQTPIKYEKVPCEGKALRDDNCESAGDVRVDFLSCLNSAIQKDMSRPNSNVLLAPAHMETQTQFTSMHVKEEPVTCDLSDTDVHPTVEHTQTEQPSPHVMEESDSCDGGDLSDVYPSSELPQTVHQSPHVNTKCATREEGNFANPDLLHHFYRLGMQSDQGSSFYNPQLSPAGLYPVEYQTAHESSNLICSDCGKTFPSETSFTEHKCLKPKPSLPGLRVISDLSKQFPCAECGRCFSRLSNLRTHLRIHTGERPYTCTECGKSFIQSSSFKNHWRTHTGEKPFPCPECGRCFSDTSSLSRHRLLHTGRKPYACSECGKCFSQPATLRNHQVTHMGKQFSCSECGKCFTRRTSLRTHFFIHNRALNAKRF</sequence>
<dbReference type="AlphaFoldDB" id="A0A8C5R2G4"/>
<dbReference type="FunFam" id="3.30.160.60:FF:000446">
    <property type="entry name" value="Zinc finger protein"/>
    <property type="match status" value="1"/>
</dbReference>
<dbReference type="Proteomes" id="UP000694569">
    <property type="component" value="Unplaced"/>
</dbReference>
<feature type="compositionally biased region" description="Polar residues" evidence="10">
    <location>
        <begin position="363"/>
        <end position="375"/>
    </location>
</feature>
<dbReference type="GO" id="GO:0008270">
    <property type="term" value="F:zinc ion binding"/>
    <property type="evidence" value="ECO:0007669"/>
    <property type="project" value="UniProtKB-KW"/>
</dbReference>
<keyword evidence="7" id="KW-0238">DNA-binding</keyword>
<dbReference type="GO" id="GO:0000977">
    <property type="term" value="F:RNA polymerase II transcription regulatory region sequence-specific DNA binding"/>
    <property type="evidence" value="ECO:0007669"/>
    <property type="project" value="TreeGrafter"/>
</dbReference>
<accession>A0A8C5R2G4</accession>
<feature type="region of interest" description="Disordered" evidence="10">
    <location>
        <begin position="320"/>
        <end position="375"/>
    </location>
</feature>
<feature type="compositionally biased region" description="Basic and acidic residues" evidence="10">
    <location>
        <begin position="150"/>
        <end position="160"/>
    </location>
</feature>
<feature type="domain" description="C2H2-type" evidence="11">
    <location>
        <begin position="556"/>
        <end position="583"/>
    </location>
</feature>
<feature type="compositionally biased region" description="Polar residues" evidence="10">
    <location>
        <begin position="136"/>
        <end position="149"/>
    </location>
</feature>
<evidence type="ECO:0000256" key="10">
    <source>
        <dbReference type="SAM" id="MobiDB-lite"/>
    </source>
</evidence>
<dbReference type="Pfam" id="PF00096">
    <property type="entry name" value="zf-C2H2"/>
    <property type="match status" value="5"/>
</dbReference>
<comment type="subcellular location">
    <subcellularLocation>
        <location evidence="2">Nucleus</location>
    </subcellularLocation>
</comment>
<keyword evidence="3" id="KW-0479">Metal-binding</keyword>
<keyword evidence="5 9" id="KW-0863">Zinc-finger</keyword>
<evidence type="ECO:0000256" key="2">
    <source>
        <dbReference type="ARBA" id="ARBA00004123"/>
    </source>
</evidence>
<reference evidence="12" key="2">
    <citation type="submission" date="2025-09" db="UniProtKB">
        <authorList>
            <consortium name="Ensembl"/>
        </authorList>
    </citation>
    <scope>IDENTIFICATION</scope>
</reference>
<name>A0A8C5R2G4_9ANUR</name>
<evidence type="ECO:0000256" key="9">
    <source>
        <dbReference type="PROSITE-ProRule" id="PRU00042"/>
    </source>
</evidence>